<keyword evidence="5" id="KW-1185">Reference proteome</keyword>
<dbReference type="GO" id="GO:0005737">
    <property type="term" value="C:cytoplasm"/>
    <property type="evidence" value="ECO:0007669"/>
    <property type="project" value="TreeGrafter"/>
</dbReference>
<dbReference type="RefSeq" id="WP_238714523.1">
    <property type="nucleotide sequence ID" value="NZ_JAEPBH010000036.1"/>
</dbReference>
<organism evidence="4 5">
    <name type="scientific">Tenebrionibacter intestinalis</name>
    <dbReference type="NCBI Taxonomy" id="2799638"/>
    <lineage>
        <taxon>Bacteria</taxon>
        <taxon>Pseudomonadati</taxon>
        <taxon>Pseudomonadota</taxon>
        <taxon>Gammaproteobacteria</taxon>
        <taxon>Enterobacterales</taxon>
        <taxon>Enterobacteriaceae</taxon>
        <taxon>Tenebrionibacter/Tenebrionicola group</taxon>
        <taxon>Tenebrionibacter</taxon>
    </lineage>
</organism>
<accession>A0A8K0V2K8</accession>
<dbReference type="PANTHER" id="PTHR11845">
    <property type="entry name" value="5'-DEOXYNUCLEOTIDASE HDDC2"/>
    <property type="match status" value="1"/>
</dbReference>
<dbReference type="AlphaFoldDB" id="A0A8K0V2K8"/>
<dbReference type="PANTHER" id="PTHR11845:SF13">
    <property type="entry name" value="5'-DEOXYNUCLEOTIDASE HDDC2"/>
    <property type="match status" value="1"/>
</dbReference>
<protein>
    <submittedName>
        <fullName evidence="4">HD domain-containing protein</fullName>
    </submittedName>
</protein>
<dbReference type="Proteomes" id="UP000659047">
    <property type="component" value="Unassembled WGS sequence"/>
</dbReference>
<evidence type="ECO:0000259" key="3">
    <source>
        <dbReference type="Pfam" id="PF13023"/>
    </source>
</evidence>
<reference evidence="4" key="1">
    <citation type="submission" date="2021-01" db="EMBL/GenBank/DDBJ databases">
        <title>Intestinitalea alba gen. nov., sp. nov., a novel genus of the family Enterobacteriaceae, isolated from the gut of the plastic-eating mealworm Tenebrio molitor L.</title>
        <authorList>
            <person name="Yang Y."/>
        </authorList>
    </citation>
    <scope>NUCLEOTIDE SEQUENCE</scope>
    <source>
        <strain evidence="4">BIT-L3</strain>
    </source>
</reference>
<dbReference type="Pfam" id="PF13023">
    <property type="entry name" value="HD_3"/>
    <property type="match status" value="1"/>
</dbReference>
<dbReference type="SUPFAM" id="SSF109604">
    <property type="entry name" value="HD-domain/PDEase-like"/>
    <property type="match status" value="1"/>
</dbReference>
<dbReference type="EMBL" id="JAEPBH010000036">
    <property type="protein sequence ID" value="MBK4716319.1"/>
    <property type="molecule type" value="Genomic_DNA"/>
</dbReference>
<proteinExistence type="predicted"/>
<evidence type="ECO:0000313" key="5">
    <source>
        <dbReference type="Proteomes" id="UP000659047"/>
    </source>
</evidence>
<name>A0A8K0V2K8_9ENTR</name>
<feature type="domain" description="HD" evidence="3">
    <location>
        <begin position="23"/>
        <end position="185"/>
    </location>
</feature>
<sequence length="202" mass="22986">MAEYSPTTSLFALEQVVAFLMELDKLKRVERRTRIIGNSRYENSAEHSWHFAMAALSLKPFAPAGVDITRVVKMALLHDIVEIDAGDVMVYDLAQREAISQEEALAAQRLFSILPEPQASEFLQLWREYEAADSDDARFAGAIDRVLPVLQNLHNEGKSWLENAISLEQVLTRNACVAQSLPELWRYVETQLQQAKEKGWLR</sequence>
<keyword evidence="2" id="KW-0378">Hydrolase</keyword>
<dbReference type="Gene3D" id="1.10.3210.10">
    <property type="entry name" value="Hypothetical protein af1432"/>
    <property type="match status" value="1"/>
</dbReference>
<dbReference type="GO" id="GO:0002953">
    <property type="term" value="F:5'-deoxynucleotidase activity"/>
    <property type="evidence" value="ECO:0007669"/>
    <property type="project" value="InterPro"/>
</dbReference>
<keyword evidence="1" id="KW-0479">Metal-binding</keyword>
<evidence type="ECO:0000256" key="2">
    <source>
        <dbReference type="ARBA" id="ARBA00022801"/>
    </source>
</evidence>
<gene>
    <name evidence="4" type="ORF">JJB97_13480</name>
</gene>
<dbReference type="GO" id="GO:0046872">
    <property type="term" value="F:metal ion binding"/>
    <property type="evidence" value="ECO:0007669"/>
    <property type="project" value="UniProtKB-KW"/>
</dbReference>
<dbReference type="InterPro" id="IPR039356">
    <property type="entry name" value="YfbR/HDDC2"/>
</dbReference>
<dbReference type="InterPro" id="IPR006674">
    <property type="entry name" value="HD_domain"/>
</dbReference>
<comment type="caution">
    <text evidence="4">The sequence shown here is derived from an EMBL/GenBank/DDBJ whole genome shotgun (WGS) entry which is preliminary data.</text>
</comment>
<evidence type="ECO:0000256" key="1">
    <source>
        <dbReference type="ARBA" id="ARBA00022723"/>
    </source>
</evidence>
<evidence type="ECO:0000313" key="4">
    <source>
        <dbReference type="EMBL" id="MBK4716319.1"/>
    </source>
</evidence>